<organism>
    <name type="scientific">Solenopsis invicta</name>
    <name type="common">Red imported fire ant</name>
    <name type="synonym">Solenopsis wagneri</name>
    <dbReference type="NCBI Taxonomy" id="13686"/>
    <lineage>
        <taxon>Eukaryota</taxon>
        <taxon>Metazoa</taxon>
        <taxon>Ecdysozoa</taxon>
        <taxon>Arthropoda</taxon>
        <taxon>Hexapoda</taxon>
        <taxon>Insecta</taxon>
        <taxon>Pterygota</taxon>
        <taxon>Neoptera</taxon>
        <taxon>Endopterygota</taxon>
        <taxon>Hymenoptera</taxon>
        <taxon>Apocrita</taxon>
        <taxon>Aculeata</taxon>
        <taxon>Formicoidea</taxon>
        <taxon>Formicidae</taxon>
        <taxon>Myrmicinae</taxon>
        <taxon>Solenopsis</taxon>
    </lineage>
</organism>
<dbReference type="AlphaFoldDB" id="E9J9U3"/>
<proteinExistence type="predicted"/>
<evidence type="ECO:0000313" key="1">
    <source>
        <dbReference type="EMBL" id="EFZ10404.1"/>
    </source>
</evidence>
<reference evidence="1" key="1">
    <citation type="journal article" date="2011" name="Proc. Natl. Acad. Sci. U.S.A.">
        <title>The genome of the fire ant Solenopsis invicta.</title>
        <authorList>
            <person name="Wurm Y."/>
            <person name="Wang J."/>
            <person name="Riba-Grognuz O."/>
            <person name="Corona M."/>
            <person name="Nygaard S."/>
            <person name="Hunt B.G."/>
            <person name="Ingram K.K."/>
            <person name="Falquet L."/>
            <person name="Nipitwattanaphon M."/>
            <person name="Gotzek D."/>
            <person name="Dijkstra M.B."/>
            <person name="Oettler J."/>
            <person name="Comtesse F."/>
            <person name="Shih C.J."/>
            <person name="Wu W.J."/>
            <person name="Yang C.C."/>
            <person name="Thomas J."/>
            <person name="Beaudoing E."/>
            <person name="Pradervand S."/>
            <person name="Flegel V."/>
            <person name="Cook E.D."/>
            <person name="Fabbretti R."/>
            <person name="Stockinger H."/>
            <person name="Long L."/>
            <person name="Farmerie W.G."/>
            <person name="Oakey J."/>
            <person name="Boomsma J.J."/>
            <person name="Pamilo P."/>
            <person name="Yi S.V."/>
            <person name="Heinze J."/>
            <person name="Goodisman M.A."/>
            <person name="Farinelli L."/>
            <person name="Harshman K."/>
            <person name="Hulo N."/>
            <person name="Cerutti L."/>
            <person name="Xenarios I."/>
            <person name="Shoemaker D."/>
            <person name="Keller L."/>
        </authorList>
    </citation>
    <scope>NUCLEOTIDE SEQUENCE [LARGE SCALE GENOMIC DNA]</scope>
</reference>
<protein>
    <submittedName>
        <fullName evidence="1">Uncharacterized protein</fullName>
    </submittedName>
</protein>
<sequence>MPEVIGLYKGPSKPHSADQFFDTFVNDFNDVTQSGGVKFQNKKIPIRLRCFIAETPSESIYF</sequence>
<name>E9J9U3_SOLIN</name>
<dbReference type="EMBL" id="GL769412">
    <property type="protein sequence ID" value="EFZ10404.1"/>
    <property type="molecule type" value="Genomic_DNA"/>
</dbReference>
<accession>E9J9U3</accession>
<dbReference type="HOGENOM" id="CLU_2906914_0_0_1"/>
<feature type="non-terminal residue" evidence="1">
    <location>
        <position position="62"/>
    </location>
</feature>
<gene>
    <name evidence="1" type="ORF">SINV_06388</name>
</gene>